<dbReference type="EMBL" id="MUJZ01060750">
    <property type="protein sequence ID" value="OTF71497.1"/>
    <property type="molecule type" value="Genomic_DNA"/>
</dbReference>
<organism evidence="1 2">
    <name type="scientific">Euroglyphus maynei</name>
    <name type="common">Mayne's house dust mite</name>
    <dbReference type="NCBI Taxonomy" id="6958"/>
    <lineage>
        <taxon>Eukaryota</taxon>
        <taxon>Metazoa</taxon>
        <taxon>Ecdysozoa</taxon>
        <taxon>Arthropoda</taxon>
        <taxon>Chelicerata</taxon>
        <taxon>Arachnida</taxon>
        <taxon>Acari</taxon>
        <taxon>Acariformes</taxon>
        <taxon>Sarcoptiformes</taxon>
        <taxon>Astigmata</taxon>
        <taxon>Psoroptidia</taxon>
        <taxon>Analgoidea</taxon>
        <taxon>Pyroglyphidae</taxon>
        <taxon>Pyroglyphinae</taxon>
        <taxon>Euroglyphus</taxon>
    </lineage>
</organism>
<dbReference type="AlphaFoldDB" id="A0A1Y3AU14"/>
<proteinExistence type="predicted"/>
<evidence type="ECO:0000313" key="2">
    <source>
        <dbReference type="Proteomes" id="UP000194236"/>
    </source>
</evidence>
<evidence type="ECO:0000313" key="1">
    <source>
        <dbReference type="EMBL" id="OTF71497.1"/>
    </source>
</evidence>
<reference evidence="1 2" key="1">
    <citation type="submission" date="2017-03" db="EMBL/GenBank/DDBJ databases">
        <title>Genome Survey of Euroglyphus maynei.</title>
        <authorList>
            <person name="Arlian L.G."/>
            <person name="Morgan M.S."/>
            <person name="Rider S.D."/>
        </authorList>
    </citation>
    <scope>NUCLEOTIDE SEQUENCE [LARGE SCALE GENOMIC DNA]</scope>
    <source>
        <strain evidence="1">Arlian Lab</strain>
        <tissue evidence="1">Whole body</tissue>
    </source>
</reference>
<keyword evidence="2" id="KW-1185">Reference proteome</keyword>
<protein>
    <submittedName>
        <fullName evidence="1">Uncharacterized protein</fullName>
    </submittedName>
</protein>
<dbReference type="OrthoDB" id="68020at2759"/>
<comment type="caution">
    <text evidence="1">The sequence shown here is derived from an EMBL/GenBank/DDBJ whole genome shotgun (WGS) entry which is preliminary data.</text>
</comment>
<accession>A0A1Y3AU14</accession>
<dbReference type="Proteomes" id="UP000194236">
    <property type="component" value="Unassembled WGS sequence"/>
</dbReference>
<name>A0A1Y3AU14_EURMA</name>
<feature type="non-terminal residue" evidence="1">
    <location>
        <position position="196"/>
    </location>
</feature>
<gene>
    <name evidence="1" type="ORF">BLA29_011839</name>
</gene>
<sequence>MLQEIPPVMRSHLLQNRRSPLDLHESLQSLQQMGLINLLLSDDEAQHFDRKFAPRFRYRINRFLLIRQYQPQDSVTTVHDDEPTMVEYYFNKIADFDKFVDVVYDHLCQQKTQKTCHRCLFDDERINIHSLYNPQTSKNYKRALTRQNIQEQKSHKRKRKQDLRSLKNKRVKVQVMIDGKPVTRIRKKVKNTDTAA</sequence>